<comment type="similarity">
    <text evidence="3">Belongs to the complex I NDUFA7 subunit family.</text>
</comment>
<evidence type="ECO:0000256" key="1">
    <source>
        <dbReference type="ARBA" id="ARBA00003195"/>
    </source>
</evidence>
<keyword evidence="8" id="KW-0999">Mitochondrion inner membrane</keyword>
<evidence type="ECO:0000256" key="5">
    <source>
        <dbReference type="ARBA" id="ARBA00016383"/>
    </source>
</evidence>
<reference evidence="18" key="1">
    <citation type="submission" date="2016-06" db="UniProtKB">
        <authorList>
            <consortium name="WormBaseParasite"/>
        </authorList>
    </citation>
    <scope>IDENTIFICATION</scope>
</reference>
<keyword evidence="15" id="KW-0732">Signal</keyword>
<dbReference type="Pfam" id="PF07347">
    <property type="entry name" value="CI-B14_5a"/>
    <property type="match status" value="1"/>
</dbReference>
<evidence type="ECO:0000256" key="4">
    <source>
        <dbReference type="ARBA" id="ARBA00011533"/>
    </source>
</evidence>
<reference evidence="16 17" key="2">
    <citation type="submission" date="2018-11" db="EMBL/GenBank/DDBJ databases">
        <authorList>
            <consortium name="Pathogen Informatics"/>
        </authorList>
    </citation>
    <scope>NUCLEOTIDE SEQUENCE [LARGE SCALE GENOMIC DNA]</scope>
</reference>
<evidence type="ECO:0000256" key="9">
    <source>
        <dbReference type="ARBA" id="ARBA00022982"/>
    </source>
</evidence>
<proteinExistence type="inferred from homology"/>
<evidence type="ECO:0000256" key="3">
    <source>
        <dbReference type="ARBA" id="ARBA00005482"/>
    </source>
</evidence>
<sequence length="194" mass="21896">MRKLFALVISAGCWLLLFMASGQKIASATVKNRSQAPFWVWLRNKLLAVDRLKTTPPPGLETPDGKAVYHNNLRYPNSQSARTQPPPSLPGGIHHRLSDVYYLERDARRTVMPPSPLYTVDESGVKYGTPLGEEIPREKAIQVNKGPGENFGLEAPTPGFGYEWKRDRSEELATQKYSSDLSYLEKFDRFNLSK</sequence>
<dbReference type="InterPro" id="IPR009947">
    <property type="entry name" value="NDUA7"/>
</dbReference>
<dbReference type="PANTHER" id="PTHR12485">
    <property type="entry name" value="NADH-UBIQUINONE OXIDOREDUCTASE SUBUNIT B"/>
    <property type="match status" value="1"/>
</dbReference>
<evidence type="ECO:0000256" key="15">
    <source>
        <dbReference type="SAM" id="SignalP"/>
    </source>
</evidence>
<keyword evidence="10" id="KW-0007">Acetylation</keyword>
<evidence type="ECO:0000313" key="18">
    <source>
        <dbReference type="WBParaSite" id="TCNE_0000658601-mRNA-1"/>
    </source>
</evidence>
<evidence type="ECO:0000256" key="13">
    <source>
        <dbReference type="ARBA" id="ARBA00030360"/>
    </source>
</evidence>
<comment type="function">
    <text evidence="1">Accessory subunit of the mitochondrial membrane respiratory chain NADH dehydrogenase (Complex I), that is believed not to be involved in catalysis. Complex I functions in the transfer of electrons from NADH to the respiratory chain. The immediate electron acceptor for the enzyme is believed to be ubiquinone.</text>
</comment>
<evidence type="ECO:0000256" key="8">
    <source>
        <dbReference type="ARBA" id="ARBA00022792"/>
    </source>
</evidence>
<organism evidence="17 18">
    <name type="scientific">Toxocara canis</name>
    <name type="common">Canine roundworm</name>
    <dbReference type="NCBI Taxonomy" id="6265"/>
    <lineage>
        <taxon>Eukaryota</taxon>
        <taxon>Metazoa</taxon>
        <taxon>Ecdysozoa</taxon>
        <taxon>Nematoda</taxon>
        <taxon>Chromadorea</taxon>
        <taxon>Rhabditida</taxon>
        <taxon>Spirurina</taxon>
        <taxon>Ascaridomorpha</taxon>
        <taxon>Ascaridoidea</taxon>
        <taxon>Toxocaridae</taxon>
        <taxon>Toxocara</taxon>
    </lineage>
</organism>
<keyword evidence="11" id="KW-0496">Mitochondrion</keyword>
<evidence type="ECO:0000256" key="6">
    <source>
        <dbReference type="ARBA" id="ARBA00022448"/>
    </source>
</evidence>
<dbReference type="GO" id="GO:0005743">
    <property type="term" value="C:mitochondrial inner membrane"/>
    <property type="evidence" value="ECO:0007669"/>
    <property type="project" value="UniProtKB-SubCell"/>
</dbReference>
<keyword evidence="6" id="KW-0813">Transport</keyword>
<evidence type="ECO:0000256" key="7">
    <source>
        <dbReference type="ARBA" id="ARBA00022660"/>
    </source>
</evidence>
<feature type="chain" id="PRO_5044553130" description="NADH dehydrogenase [ubiquinone] 1 alpha subcomplex subunit 7" evidence="15">
    <location>
        <begin position="23"/>
        <end position="194"/>
    </location>
</feature>
<comment type="subcellular location">
    <subcellularLocation>
        <location evidence="2">Mitochondrion inner membrane</location>
        <topology evidence="2">Peripheral membrane protein</topology>
        <orientation evidence="2">Matrix side</orientation>
    </subcellularLocation>
</comment>
<name>A0A183UDL6_TOXCA</name>
<dbReference type="WBParaSite" id="TCNE_0000658601-mRNA-1">
    <property type="protein sequence ID" value="TCNE_0000658601-mRNA-1"/>
    <property type="gene ID" value="TCNE_0000658601"/>
</dbReference>
<evidence type="ECO:0000256" key="12">
    <source>
        <dbReference type="ARBA" id="ARBA00023136"/>
    </source>
</evidence>
<accession>A0A183UDL6</accession>
<dbReference type="Proteomes" id="UP000050794">
    <property type="component" value="Unassembled WGS sequence"/>
</dbReference>
<evidence type="ECO:0000256" key="2">
    <source>
        <dbReference type="ARBA" id="ARBA00004443"/>
    </source>
</evidence>
<comment type="subunit">
    <text evidence="4">Complex I is composed of 45 different subunits.</text>
</comment>
<protein>
    <recommendedName>
        <fullName evidence="5">NADH dehydrogenase [ubiquinone] 1 alpha subcomplex subunit 7</fullName>
    </recommendedName>
    <alternativeName>
        <fullName evidence="14">Complex I-B14.5a</fullName>
    </alternativeName>
    <alternativeName>
        <fullName evidence="13">NADH-ubiquinone oxidoreductase subunit B14.5a</fullName>
    </alternativeName>
</protein>
<keyword evidence="12" id="KW-0472">Membrane</keyword>
<dbReference type="AlphaFoldDB" id="A0A183UDL6"/>
<dbReference type="EMBL" id="UYWY01019518">
    <property type="protein sequence ID" value="VDM37907.1"/>
    <property type="molecule type" value="Genomic_DNA"/>
</dbReference>
<evidence type="ECO:0000256" key="14">
    <source>
        <dbReference type="ARBA" id="ARBA00033401"/>
    </source>
</evidence>
<evidence type="ECO:0000256" key="10">
    <source>
        <dbReference type="ARBA" id="ARBA00022990"/>
    </source>
</evidence>
<evidence type="ECO:0000313" key="16">
    <source>
        <dbReference type="EMBL" id="VDM37907.1"/>
    </source>
</evidence>
<dbReference type="GO" id="GO:0006120">
    <property type="term" value="P:mitochondrial electron transport, NADH to ubiquinone"/>
    <property type="evidence" value="ECO:0007669"/>
    <property type="project" value="TreeGrafter"/>
</dbReference>
<evidence type="ECO:0000313" key="17">
    <source>
        <dbReference type="Proteomes" id="UP000050794"/>
    </source>
</evidence>
<feature type="signal peptide" evidence="15">
    <location>
        <begin position="1"/>
        <end position="22"/>
    </location>
</feature>
<keyword evidence="9" id="KW-0249">Electron transport</keyword>
<keyword evidence="17" id="KW-1185">Reference proteome</keyword>
<evidence type="ECO:0000256" key="11">
    <source>
        <dbReference type="ARBA" id="ARBA00023128"/>
    </source>
</evidence>
<keyword evidence="7" id="KW-0679">Respiratory chain</keyword>
<dbReference type="PANTHER" id="PTHR12485:SF1">
    <property type="entry name" value="NADH DEHYDROGENASE [UBIQUINONE] 1 ALPHA SUBCOMPLEX SUBUNIT 7"/>
    <property type="match status" value="1"/>
</dbReference>
<gene>
    <name evidence="16" type="ORF">TCNE_LOCUS6586</name>
</gene>